<evidence type="ECO:0000313" key="2">
    <source>
        <dbReference type="Proteomes" id="UP000249135"/>
    </source>
</evidence>
<evidence type="ECO:0000313" key="1">
    <source>
        <dbReference type="EMBL" id="PZQ76092.1"/>
    </source>
</evidence>
<reference evidence="1 2" key="1">
    <citation type="submission" date="2017-08" db="EMBL/GenBank/DDBJ databases">
        <title>Infants hospitalized years apart are colonized by the same room-sourced microbial strains.</title>
        <authorList>
            <person name="Brooks B."/>
            <person name="Olm M.R."/>
            <person name="Firek B.A."/>
            <person name="Baker R."/>
            <person name="Thomas B.C."/>
            <person name="Morowitz M.J."/>
            <person name="Banfield J.F."/>
        </authorList>
    </citation>
    <scope>NUCLEOTIDE SEQUENCE [LARGE SCALE GENOMIC DNA]</scope>
    <source>
        <strain evidence="1">S2_005_003_R2_41</strain>
    </source>
</reference>
<organism evidence="1 2">
    <name type="scientific">Variovorax paradoxus</name>
    <dbReference type="NCBI Taxonomy" id="34073"/>
    <lineage>
        <taxon>Bacteria</taxon>
        <taxon>Pseudomonadati</taxon>
        <taxon>Pseudomonadota</taxon>
        <taxon>Betaproteobacteria</taxon>
        <taxon>Burkholderiales</taxon>
        <taxon>Comamonadaceae</taxon>
        <taxon>Variovorax</taxon>
    </lineage>
</organism>
<dbReference type="AlphaFoldDB" id="A0A2W5QFK4"/>
<sequence length="73" mass="8546">MDIVHERYAGRDHDIAEVILHLEHRLLALRRSPRIAKPKCKPTATRSWSAMKMQARLQAVMLDCFFDSLQSRE</sequence>
<gene>
    <name evidence="1" type="ORF">DI563_07900</name>
</gene>
<proteinExistence type="predicted"/>
<protein>
    <submittedName>
        <fullName evidence="1">Uncharacterized protein</fullName>
    </submittedName>
</protein>
<dbReference type="Proteomes" id="UP000249135">
    <property type="component" value="Unassembled WGS sequence"/>
</dbReference>
<dbReference type="EMBL" id="QFPP01000063">
    <property type="protein sequence ID" value="PZQ76092.1"/>
    <property type="molecule type" value="Genomic_DNA"/>
</dbReference>
<comment type="caution">
    <text evidence="1">The sequence shown here is derived from an EMBL/GenBank/DDBJ whole genome shotgun (WGS) entry which is preliminary data.</text>
</comment>
<accession>A0A2W5QFK4</accession>
<name>A0A2W5QFK4_VARPD</name>